<feature type="compositionally biased region" description="Basic and acidic residues" evidence="1">
    <location>
        <begin position="398"/>
        <end position="410"/>
    </location>
</feature>
<feature type="region of interest" description="Disordered" evidence="1">
    <location>
        <begin position="482"/>
        <end position="501"/>
    </location>
</feature>
<evidence type="ECO:0000313" key="3">
    <source>
        <dbReference type="Proteomes" id="UP000515908"/>
    </source>
</evidence>
<reference evidence="2 3" key="1">
    <citation type="submission" date="2020-08" db="EMBL/GenBank/DDBJ databases">
        <authorList>
            <person name="Newling K."/>
            <person name="Davey J."/>
            <person name="Forrester S."/>
        </authorList>
    </citation>
    <scope>NUCLEOTIDE SEQUENCE [LARGE SCALE GENOMIC DNA]</scope>
    <source>
        <strain evidence="3">Crithidia deanei Carvalho (ATCC PRA-265)</strain>
    </source>
</reference>
<feature type="region of interest" description="Disordered" evidence="1">
    <location>
        <begin position="670"/>
        <end position="694"/>
    </location>
</feature>
<dbReference type="EMBL" id="LR877150">
    <property type="protein sequence ID" value="CAD2216159.1"/>
    <property type="molecule type" value="Genomic_DNA"/>
</dbReference>
<feature type="region of interest" description="Disordered" evidence="1">
    <location>
        <begin position="1"/>
        <end position="120"/>
    </location>
</feature>
<evidence type="ECO:0000256" key="1">
    <source>
        <dbReference type="SAM" id="MobiDB-lite"/>
    </source>
</evidence>
<name>A0A7G2C9D0_9TRYP</name>
<feature type="compositionally biased region" description="Basic residues" evidence="1">
    <location>
        <begin position="18"/>
        <end position="71"/>
    </location>
</feature>
<dbReference type="VEuPathDB" id="TriTrypDB:ADEAN_000362000"/>
<feature type="region of interest" description="Disordered" evidence="1">
    <location>
        <begin position="381"/>
        <end position="426"/>
    </location>
</feature>
<accession>A0A7G2C9D0</accession>
<protein>
    <submittedName>
        <fullName evidence="2">Uncharacterized protein</fullName>
    </submittedName>
</protein>
<feature type="compositionally biased region" description="Low complexity" evidence="1">
    <location>
        <begin position="482"/>
        <end position="491"/>
    </location>
</feature>
<organism evidence="2 3">
    <name type="scientific">Angomonas deanei</name>
    <dbReference type="NCBI Taxonomy" id="59799"/>
    <lineage>
        <taxon>Eukaryota</taxon>
        <taxon>Discoba</taxon>
        <taxon>Euglenozoa</taxon>
        <taxon>Kinetoplastea</taxon>
        <taxon>Metakinetoplastina</taxon>
        <taxon>Trypanosomatida</taxon>
        <taxon>Trypanosomatidae</taxon>
        <taxon>Strigomonadinae</taxon>
        <taxon>Angomonas</taxon>
    </lineage>
</organism>
<feature type="compositionally biased region" description="Basic and acidic residues" evidence="1">
    <location>
        <begin position="108"/>
        <end position="120"/>
    </location>
</feature>
<dbReference type="AlphaFoldDB" id="A0A7G2C9D0"/>
<dbReference type="Proteomes" id="UP000515908">
    <property type="component" value="Chromosome 06"/>
</dbReference>
<gene>
    <name evidence="2" type="ORF">ADEAN_000362000</name>
</gene>
<evidence type="ECO:0000313" key="2">
    <source>
        <dbReference type="EMBL" id="CAD2216159.1"/>
    </source>
</evidence>
<proteinExistence type="predicted"/>
<sequence>MPPKKGKTRVKENSAPTTKKKNPPIASKKNKKVVVTRKKTQPKGKTSSRVRPAATKKKTTTTRSTARRPAVKKKDTSSRRQTKGGVTGKRKRPTAVDDNPRQTKKKKREDNAVPPVEKEEVSLNAQINQFLPPKTIFSKKLFLLGEKKDDSGVVRGEEETQLTGETAKKAFIDVTVREVSRLITRMVPHLFIEYQKLNLCAPDQRTPAPNPSFLEVSSLLRDPSVESTDDVHGSIFQSLRGSIRAAMILSHRLCVTLWGPRGSGKHRLIKLLLSTFSYRTTTTGGDGNPNANSNPHNCIIELDGSLIENDAVALSVIAQQLYYFLCFHLFEVEVSNNNHNNSVSSQLRADESIASGYFEFGSLFGFPKKFASVRERMAAAKQERHHSPYATTTAKNGKKNDSRDAFTNHNDEDEEEEGAEQYFSTDTNTSGALAPLQRILLQLKNNFKINIIIFIRDVEKFGIQCDQLFYVLSGLLHDNNNTNHNQSNHNPNHPPPNTGSAGSLCLLLSSGSADLHALEKRLSSRLTTEVRYVPMLSYYHSDIPKEAPHRPVGPTQKILSAVCTALKEIVIYYYKVNLLLEKYHPLPGREDEDDPQDREEELEEVKRLLLEKYQTIHALIPLHLFSSLFDQCSAVLLHNPSLNPTELPSSEGRLPKETVTVVSSSSSCVSSFSDETERESRLLSPSDSEDEEETVDLEYEHSYNEFYKRNFAAEKGTPNSPHDANRNAPSLLFHPTILWESMIFILDLLLEEFHNDGEGDAAGDDDSHRKKEQNSFVSVVKETDRLLSSTGAVGNSVWVVIARLLSTLHPNTSTTVSLLGEEDASLLERWLENRISLEIKILKRNNQNKLVFPWREEAVCDELALLTGEENSKPKPSDKKSLLWHRLAARPHTLTAPTAVYSALLHREKDRRPTGRGKKTPLLTNPILSPLNEPIVRLVPPYYPILLYEKMRKEERERQPAAHRTKAPPVDLRLLPPNVYDLLEENKILELSYLSREGVLLLFYLLLYTEQHQSPTTLHRPAAATSHGDNVYRSLQDLIEDVSSSLGTAATKSLDKRLFYLAAHVLARWRLVEIVKHVRQTAQHAGPQRQTNWSHQNVHLSLCGSVQRVRNFLVTLFLHKKNVCQMQLGIDAREVLRMSSML</sequence>
<keyword evidence="3" id="KW-1185">Reference proteome</keyword>